<dbReference type="AlphaFoldDB" id="A0A2I0XBD1"/>
<name>A0A2I0XBD1_9ASPA</name>
<proteinExistence type="predicted"/>
<keyword evidence="2" id="KW-1185">Reference proteome</keyword>
<dbReference type="Proteomes" id="UP000233837">
    <property type="component" value="Unassembled WGS sequence"/>
</dbReference>
<evidence type="ECO:0000313" key="2">
    <source>
        <dbReference type="Proteomes" id="UP000233837"/>
    </source>
</evidence>
<dbReference type="PANTHER" id="PTHR47481">
    <property type="match status" value="1"/>
</dbReference>
<evidence type="ECO:0008006" key="3">
    <source>
        <dbReference type="Google" id="ProtNLM"/>
    </source>
</evidence>
<reference evidence="1 2" key="1">
    <citation type="journal article" date="2016" name="Sci. Rep.">
        <title>The Dendrobium catenatum Lindl. genome sequence provides insights into polysaccharide synthase, floral development and adaptive evolution.</title>
        <authorList>
            <person name="Zhang G.Q."/>
            <person name="Xu Q."/>
            <person name="Bian C."/>
            <person name="Tsai W.C."/>
            <person name="Yeh C.M."/>
            <person name="Liu K.W."/>
            <person name="Yoshida K."/>
            <person name="Zhang L.S."/>
            <person name="Chang S.B."/>
            <person name="Chen F."/>
            <person name="Shi Y."/>
            <person name="Su Y.Y."/>
            <person name="Zhang Y.Q."/>
            <person name="Chen L.J."/>
            <person name="Yin Y."/>
            <person name="Lin M."/>
            <person name="Huang H."/>
            <person name="Deng H."/>
            <person name="Wang Z.W."/>
            <person name="Zhu S.L."/>
            <person name="Zhao X."/>
            <person name="Deng C."/>
            <person name="Niu S.C."/>
            <person name="Huang J."/>
            <person name="Wang M."/>
            <person name="Liu G.H."/>
            <person name="Yang H.J."/>
            <person name="Xiao X.J."/>
            <person name="Hsiao Y.Y."/>
            <person name="Wu W.L."/>
            <person name="Chen Y.Y."/>
            <person name="Mitsuda N."/>
            <person name="Ohme-Takagi M."/>
            <person name="Luo Y.B."/>
            <person name="Van de Peer Y."/>
            <person name="Liu Z.J."/>
        </authorList>
    </citation>
    <scope>NUCLEOTIDE SEQUENCE [LARGE SCALE GENOMIC DNA]</scope>
    <source>
        <tissue evidence="1">The whole plant</tissue>
    </source>
</reference>
<organism evidence="1 2">
    <name type="scientific">Dendrobium catenatum</name>
    <dbReference type="NCBI Taxonomy" id="906689"/>
    <lineage>
        <taxon>Eukaryota</taxon>
        <taxon>Viridiplantae</taxon>
        <taxon>Streptophyta</taxon>
        <taxon>Embryophyta</taxon>
        <taxon>Tracheophyta</taxon>
        <taxon>Spermatophyta</taxon>
        <taxon>Magnoliopsida</taxon>
        <taxon>Liliopsida</taxon>
        <taxon>Asparagales</taxon>
        <taxon>Orchidaceae</taxon>
        <taxon>Epidendroideae</taxon>
        <taxon>Malaxideae</taxon>
        <taxon>Dendrobiinae</taxon>
        <taxon>Dendrobium</taxon>
    </lineage>
</organism>
<dbReference type="EMBL" id="KZ501987">
    <property type="protein sequence ID" value="PKU85211.1"/>
    <property type="molecule type" value="Genomic_DNA"/>
</dbReference>
<dbReference type="PANTHER" id="PTHR47481:SF22">
    <property type="entry name" value="RETROTRANSPOSON GAG DOMAIN-CONTAINING PROTEIN"/>
    <property type="match status" value="1"/>
</dbReference>
<reference evidence="1 2" key="2">
    <citation type="journal article" date="2017" name="Nature">
        <title>The Apostasia genome and the evolution of orchids.</title>
        <authorList>
            <person name="Zhang G.Q."/>
            <person name="Liu K.W."/>
            <person name="Li Z."/>
            <person name="Lohaus R."/>
            <person name="Hsiao Y.Y."/>
            <person name="Niu S.C."/>
            <person name="Wang J.Y."/>
            <person name="Lin Y.C."/>
            <person name="Xu Q."/>
            <person name="Chen L.J."/>
            <person name="Yoshida K."/>
            <person name="Fujiwara S."/>
            <person name="Wang Z.W."/>
            <person name="Zhang Y.Q."/>
            <person name="Mitsuda N."/>
            <person name="Wang M."/>
            <person name="Liu G.H."/>
            <person name="Pecoraro L."/>
            <person name="Huang H.X."/>
            <person name="Xiao X.J."/>
            <person name="Lin M."/>
            <person name="Wu X.Y."/>
            <person name="Wu W.L."/>
            <person name="Chen Y.Y."/>
            <person name="Chang S.B."/>
            <person name="Sakamoto S."/>
            <person name="Ohme-Takagi M."/>
            <person name="Yagi M."/>
            <person name="Zeng S.J."/>
            <person name="Shen C.Y."/>
            <person name="Yeh C.M."/>
            <person name="Luo Y.B."/>
            <person name="Tsai W.C."/>
            <person name="Van de Peer Y."/>
            <person name="Liu Z.J."/>
        </authorList>
    </citation>
    <scope>NUCLEOTIDE SEQUENCE [LARGE SCALE GENOMIC DNA]</scope>
    <source>
        <tissue evidence="1">The whole plant</tissue>
    </source>
</reference>
<gene>
    <name evidence="1" type="ORF">MA16_Dca018261</name>
</gene>
<evidence type="ECO:0000313" key="1">
    <source>
        <dbReference type="EMBL" id="PKU85211.1"/>
    </source>
</evidence>
<accession>A0A2I0XBD1</accession>
<sequence>MWRSQIFKLFKAKNYEGFLDNSLSAPSRLLIDSSGKSQINPAYARWHLVDQNIAATLSSIVTTSILPYVLHLDTCAEIWSMLERRLQASNRSKVIQLKNDLHHISMG</sequence>
<protein>
    <recommendedName>
        <fullName evidence="3">Retrovirus-related Pol polyprotein from transposon TNT 1-94</fullName>
    </recommendedName>
</protein>